<evidence type="ECO:0000313" key="2">
    <source>
        <dbReference type="Proteomes" id="UP000026915"/>
    </source>
</evidence>
<protein>
    <submittedName>
        <fullName evidence="1">Uncharacterized protein</fullName>
    </submittedName>
</protein>
<dbReference type="Gramene" id="EOY15282">
    <property type="protein sequence ID" value="EOY15282"/>
    <property type="gene ID" value="TCM_034396"/>
</dbReference>
<gene>
    <name evidence="1" type="ORF">TCM_034396</name>
</gene>
<name>A0A061FF05_THECC</name>
<evidence type="ECO:0000313" key="1">
    <source>
        <dbReference type="EMBL" id="EOY15282.1"/>
    </source>
</evidence>
<proteinExistence type="predicted"/>
<dbReference type="EMBL" id="CM001886">
    <property type="protein sequence ID" value="EOY15282.1"/>
    <property type="molecule type" value="Genomic_DNA"/>
</dbReference>
<dbReference type="HOGENOM" id="CLU_2781008_0_0_1"/>
<organism evidence="1 2">
    <name type="scientific">Theobroma cacao</name>
    <name type="common">Cacao</name>
    <name type="synonym">Cocoa</name>
    <dbReference type="NCBI Taxonomy" id="3641"/>
    <lineage>
        <taxon>Eukaryota</taxon>
        <taxon>Viridiplantae</taxon>
        <taxon>Streptophyta</taxon>
        <taxon>Embryophyta</taxon>
        <taxon>Tracheophyta</taxon>
        <taxon>Spermatophyta</taxon>
        <taxon>Magnoliopsida</taxon>
        <taxon>eudicotyledons</taxon>
        <taxon>Gunneridae</taxon>
        <taxon>Pentapetalae</taxon>
        <taxon>rosids</taxon>
        <taxon>malvids</taxon>
        <taxon>Malvales</taxon>
        <taxon>Malvaceae</taxon>
        <taxon>Byttnerioideae</taxon>
        <taxon>Theobroma</taxon>
    </lineage>
</organism>
<accession>A0A061FF05</accession>
<keyword evidence="2" id="KW-1185">Reference proteome</keyword>
<dbReference type="AlphaFoldDB" id="A0A061FF05"/>
<sequence>MQSGRSCFLMEIWEIKAYLCLSKFMIPAPGISVELSKKKKIIMLWKTKFYLSVSQVRILKLSLEFPTGP</sequence>
<reference evidence="1 2" key="1">
    <citation type="journal article" date="2013" name="Genome Biol.">
        <title>The genome sequence of the most widely cultivated cacao type and its use to identify candidate genes regulating pod color.</title>
        <authorList>
            <person name="Motamayor J.C."/>
            <person name="Mockaitis K."/>
            <person name="Schmutz J."/>
            <person name="Haiminen N."/>
            <person name="Iii D.L."/>
            <person name="Cornejo O."/>
            <person name="Findley S.D."/>
            <person name="Zheng P."/>
            <person name="Utro F."/>
            <person name="Royaert S."/>
            <person name="Saski C."/>
            <person name="Jenkins J."/>
            <person name="Podicheti R."/>
            <person name="Zhao M."/>
            <person name="Scheffler B.E."/>
            <person name="Stack J.C."/>
            <person name="Feltus F.A."/>
            <person name="Mustiga G.M."/>
            <person name="Amores F."/>
            <person name="Phillips W."/>
            <person name="Marelli J.P."/>
            <person name="May G.D."/>
            <person name="Shapiro H."/>
            <person name="Ma J."/>
            <person name="Bustamante C.D."/>
            <person name="Schnell R.J."/>
            <person name="Main D."/>
            <person name="Gilbert D."/>
            <person name="Parida L."/>
            <person name="Kuhn D.N."/>
        </authorList>
    </citation>
    <scope>NUCLEOTIDE SEQUENCE [LARGE SCALE GENOMIC DNA]</scope>
    <source>
        <strain evidence="2">cv. Matina 1-6</strain>
    </source>
</reference>
<dbReference type="Proteomes" id="UP000026915">
    <property type="component" value="Chromosome 8"/>
</dbReference>
<dbReference type="InParanoid" id="A0A061FF05"/>